<dbReference type="RefSeq" id="WP_025280214.1">
    <property type="nucleotide sequence ID" value="NZ_CP007268.1"/>
</dbReference>
<dbReference type="Proteomes" id="UP000019442">
    <property type="component" value="Chromosome"/>
</dbReference>
<protein>
    <submittedName>
        <fullName evidence="2">Uncharacterized protein</fullName>
    </submittedName>
</protein>
<dbReference type="AlphaFoldDB" id="W8L9N9"/>
<organism evidence="2 3">
    <name type="scientific">Ectothiorhodospira haloalkaliphila</name>
    <dbReference type="NCBI Taxonomy" id="421628"/>
    <lineage>
        <taxon>Bacteria</taxon>
        <taxon>Pseudomonadati</taxon>
        <taxon>Pseudomonadota</taxon>
        <taxon>Gammaproteobacteria</taxon>
        <taxon>Chromatiales</taxon>
        <taxon>Ectothiorhodospiraceae</taxon>
        <taxon>Ectothiorhodospira</taxon>
    </lineage>
</organism>
<dbReference type="HOGENOM" id="CLU_709335_0_0_6"/>
<dbReference type="KEGG" id="hhc:M911_00395"/>
<accession>W8L9N9</accession>
<evidence type="ECO:0000313" key="2">
    <source>
        <dbReference type="EMBL" id="AHK80535.1"/>
    </source>
</evidence>
<sequence>MEWPLWKQHEDLARALWDQHGRRQALPLDDAASLERLERRLLTQWLLLGRNAGAVLPEDASACAHFLRCAAAWVSQQRPTVEDVVSALIEDGQHPWRWLLIHLPPEPLGPWLRTLGSVPALRPLCWEIARCQDTVPADLPEPSPTEDPDTVLARLRWMADHPHAPAIDPDPPGCHAGTAARYWWVRGACARGRISAREGLEHLQDMEGSDAVLRLMGVLGLPEALDTLVDALPRHAGAAWGLALNGTPAAVDALIAGLSQPRHLSDIRAALEAVSGLRLPRGPRGPRPLHTGAGPNPQMMAQSWWRKTRPRLHASQRLWQGAPQTPVSLARHVMATAGREADGLQLRLALALEAPPAAPREHWQHQRRRQLAAHIQVLQAISPQEAVHA</sequence>
<reference evidence="2 3" key="1">
    <citation type="journal article" date="2014" name="J Genomics">
        <title>Draft Genome Sequence of the Extremely Halophilic Phototrophic Purple Sulfur Bacterium Halorhodospira halochloris.</title>
        <authorList>
            <person name="Singh K.S."/>
            <person name="Kirksey J."/>
            <person name="Hoff W.D."/>
            <person name="Deole R."/>
        </authorList>
    </citation>
    <scope>NUCLEOTIDE SEQUENCE [LARGE SCALE GENOMIC DNA]</scope>
    <source>
        <strain evidence="2 3">A</strain>
    </source>
</reference>
<feature type="region of interest" description="Disordered" evidence="1">
    <location>
        <begin position="278"/>
        <end position="297"/>
    </location>
</feature>
<reference evidence="3" key="2">
    <citation type="submission" date="2014-02" db="EMBL/GenBank/DDBJ databases">
        <title>Draft Genome Sequence of extremely halophilic bacteria Halorhodospira halochloris.</title>
        <authorList>
            <person name="Singh K.S."/>
        </authorList>
    </citation>
    <scope>NUCLEOTIDE SEQUENCE [LARGE SCALE GENOMIC DNA]</scope>
    <source>
        <strain evidence="3">A</strain>
    </source>
</reference>
<gene>
    <name evidence="2" type="ORF">M911_00395</name>
</gene>
<proteinExistence type="predicted"/>
<dbReference type="OrthoDB" id="5791842at2"/>
<evidence type="ECO:0000256" key="1">
    <source>
        <dbReference type="SAM" id="MobiDB-lite"/>
    </source>
</evidence>
<keyword evidence="3" id="KW-1185">Reference proteome</keyword>
<name>W8L9N9_9GAMM</name>
<evidence type="ECO:0000313" key="3">
    <source>
        <dbReference type="Proteomes" id="UP000019442"/>
    </source>
</evidence>
<dbReference type="EMBL" id="CP007268">
    <property type="protein sequence ID" value="AHK80535.1"/>
    <property type="molecule type" value="Genomic_DNA"/>
</dbReference>